<evidence type="ECO:0000259" key="1">
    <source>
        <dbReference type="PROSITE" id="PS52002"/>
    </source>
</evidence>
<proteinExistence type="predicted"/>
<name>A0A836FFC7_9HYME</name>
<dbReference type="Gene3D" id="2.30.30.100">
    <property type="match status" value="1"/>
</dbReference>
<dbReference type="CDD" id="cd01733">
    <property type="entry name" value="LSm10"/>
    <property type="match status" value="1"/>
</dbReference>
<dbReference type="InterPro" id="IPR052840">
    <property type="entry name" value="U7_snRNA_Sm-like"/>
</dbReference>
<organism evidence="2 3">
    <name type="scientific">Acromyrmex heyeri</name>
    <dbReference type="NCBI Taxonomy" id="230685"/>
    <lineage>
        <taxon>Eukaryota</taxon>
        <taxon>Metazoa</taxon>
        <taxon>Ecdysozoa</taxon>
        <taxon>Arthropoda</taxon>
        <taxon>Hexapoda</taxon>
        <taxon>Insecta</taxon>
        <taxon>Pterygota</taxon>
        <taxon>Neoptera</taxon>
        <taxon>Endopterygota</taxon>
        <taxon>Hymenoptera</taxon>
        <taxon>Apocrita</taxon>
        <taxon>Aculeata</taxon>
        <taxon>Formicoidea</taxon>
        <taxon>Formicidae</taxon>
        <taxon>Myrmicinae</taxon>
        <taxon>Acromyrmex</taxon>
    </lineage>
</organism>
<sequence length="168" mass="19283">MQHAFSIYPRFCARLLRSRHVIPSHGLLSNENRADENFPRVACSVRTFTLPFAMPYDSRREQYFLYNTLSILLKAVEKTRTTVDLRNEATIVGIIENADAYMNIVMKDCVFTDPRGDSFKYDMFFVQARNIRSVHVPMNVSASKSFSPLTTISVSRILSRLGESEAFE</sequence>
<dbReference type="Pfam" id="PF01423">
    <property type="entry name" value="LSM"/>
    <property type="match status" value="1"/>
</dbReference>
<dbReference type="GO" id="GO:0071254">
    <property type="term" value="C:cytoplasmic U snRNP body"/>
    <property type="evidence" value="ECO:0007669"/>
    <property type="project" value="TreeGrafter"/>
</dbReference>
<gene>
    <name evidence="2" type="primary">Lsm10</name>
    <name evidence="2" type="ORF">G6Z77_0011865</name>
</gene>
<dbReference type="PANTHER" id="PTHR21196:SF1">
    <property type="entry name" value="U7 SNRNA-ASSOCIATED SM-LIKE PROTEIN LSM10"/>
    <property type="match status" value="1"/>
</dbReference>
<evidence type="ECO:0000313" key="2">
    <source>
        <dbReference type="EMBL" id="KAG5318440.1"/>
    </source>
</evidence>
<comment type="caution">
    <text evidence="2">The sequence shown here is derived from an EMBL/GenBank/DDBJ whole genome shotgun (WGS) entry which is preliminary data.</text>
</comment>
<dbReference type="SMART" id="SM00651">
    <property type="entry name" value="Sm"/>
    <property type="match status" value="1"/>
</dbReference>
<dbReference type="InterPro" id="IPR001163">
    <property type="entry name" value="Sm_dom_euk/arc"/>
</dbReference>
<dbReference type="Proteomes" id="UP000670152">
    <property type="component" value="Unassembled WGS sequence"/>
</dbReference>
<dbReference type="InterPro" id="IPR010920">
    <property type="entry name" value="LSM_dom_sf"/>
</dbReference>
<dbReference type="OrthoDB" id="10256176at2759"/>
<feature type="non-terminal residue" evidence="2">
    <location>
        <position position="168"/>
    </location>
</feature>
<dbReference type="InterPro" id="IPR047575">
    <property type="entry name" value="Sm"/>
</dbReference>
<accession>A0A836FFC7</accession>
<dbReference type="GO" id="GO:0016604">
    <property type="term" value="C:nuclear body"/>
    <property type="evidence" value="ECO:0007669"/>
    <property type="project" value="TreeGrafter"/>
</dbReference>
<dbReference type="PROSITE" id="PS52002">
    <property type="entry name" value="SM"/>
    <property type="match status" value="1"/>
</dbReference>
<feature type="domain" description="Sm" evidence="1">
    <location>
        <begin position="68"/>
        <end position="140"/>
    </location>
</feature>
<dbReference type="GO" id="GO:0071208">
    <property type="term" value="F:histone pre-mRNA DCP binding"/>
    <property type="evidence" value="ECO:0007669"/>
    <property type="project" value="TreeGrafter"/>
</dbReference>
<keyword evidence="3" id="KW-1185">Reference proteome</keyword>
<dbReference type="GO" id="GO:0071209">
    <property type="term" value="F:U7 snRNA binding"/>
    <property type="evidence" value="ECO:0007669"/>
    <property type="project" value="TreeGrafter"/>
</dbReference>
<dbReference type="AlphaFoldDB" id="A0A836FFC7"/>
<feature type="non-terminal residue" evidence="2">
    <location>
        <position position="1"/>
    </location>
</feature>
<reference evidence="2 3" key="1">
    <citation type="submission" date="2020-02" db="EMBL/GenBank/DDBJ databases">
        <title>Relaxed selection underlies rapid genomic changes in the transitions from sociality to social parasitism in ants.</title>
        <authorList>
            <person name="Bi X."/>
        </authorList>
    </citation>
    <scope>NUCLEOTIDE SEQUENCE [LARGE SCALE GENOMIC DNA]</scope>
    <source>
        <strain evidence="2">BGI-DK2014b</strain>
        <tissue evidence="2">Whole body</tissue>
    </source>
</reference>
<dbReference type="EMBL" id="JAANIB010010813">
    <property type="protein sequence ID" value="KAG5318440.1"/>
    <property type="molecule type" value="Genomic_DNA"/>
</dbReference>
<dbReference type="PANTHER" id="PTHR21196">
    <property type="entry name" value="U7 SNRNA-ASSOCIATED SM-LIKE PROTEIN LSM10"/>
    <property type="match status" value="1"/>
</dbReference>
<dbReference type="GO" id="GO:0006398">
    <property type="term" value="P:mRNA 3'-end processing by stem-loop binding and cleavage"/>
    <property type="evidence" value="ECO:0007669"/>
    <property type="project" value="TreeGrafter"/>
</dbReference>
<evidence type="ECO:0000313" key="3">
    <source>
        <dbReference type="Proteomes" id="UP000670152"/>
    </source>
</evidence>
<dbReference type="SUPFAM" id="SSF50182">
    <property type="entry name" value="Sm-like ribonucleoproteins"/>
    <property type="match status" value="1"/>
</dbReference>
<protein>
    <submittedName>
        <fullName evidence="2">LSM10 protein</fullName>
    </submittedName>
</protein>